<dbReference type="AlphaFoldDB" id="A0A8H2WPC6"/>
<organism evidence="3 4">
    <name type="scientific">Rhizoctonia solani</name>
    <dbReference type="NCBI Taxonomy" id="456999"/>
    <lineage>
        <taxon>Eukaryota</taxon>
        <taxon>Fungi</taxon>
        <taxon>Dikarya</taxon>
        <taxon>Basidiomycota</taxon>
        <taxon>Agaricomycotina</taxon>
        <taxon>Agaricomycetes</taxon>
        <taxon>Cantharellales</taxon>
        <taxon>Ceratobasidiaceae</taxon>
        <taxon>Rhizoctonia</taxon>
    </lineage>
</organism>
<evidence type="ECO:0000256" key="1">
    <source>
        <dbReference type="SAM" id="MobiDB-lite"/>
    </source>
</evidence>
<gene>
    <name evidence="3" type="ORF">RDB_LOCUS26445</name>
</gene>
<sequence length="121" mass="13456">MPMSSALSKVKSPRKGRAKASASATPAEPKLHHVKRKASGGRKHGAKAWSVAEFLHLFWLIADRCLRIASNWNSLAEQHSAEQETNRSHKACQDKWGFVLKVKKPTGGRKPHPLYTLAHDI</sequence>
<comment type="caution">
    <text evidence="3">The sequence shown here is derived from an EMBL/GenBank/DDBJ whole genome shotgun (WGS) entry which is preliminary data.</text>
</comment>
<dbReference type="EMBL" id="CAJMWQ010000887">
    <property type="protein sequence ID" value="CAE6392303.1"/>
    <property type="molecule type" value="Genomic_DNA"/>
</dbReference>
<protein>
    <recommendedName>
        <fullName evidence="2">Myb-like domain-containing protein</fullName>
    </recommendedName>
</protein>
<dbReference type="InterPro" id="IPR001005">
    <property type="entry name" value="SANT/Myb"/>
</dbReference>
<proteinExistence type="predicted"/>
<name>A0A8H2WPC6_9AGAM</name>
<dbReference type="PROSITE" id="PS50090">
    <property type="entry name" value="MYB_LIKE"/>
    <property type="match status" value="1"/>
</dbReference>
<evidence type="ECO:0000313" key="3">
    <source>
        <dbReference type="EMBL" id="CAE6392303.1"/>
    </source>
</evidence>
<reference evidence="3" key="1">
    <citation type="submission" date="2021-01" db="EMBL/GenBank/DDBJ databases">
        <authorList>
            <person name="Kaushik A."/>
        </authorList>
    </citation>
    <scope>NUCLEOTIDE SEQUENCE</scope>
    <source>
        <strain evidence="3">AG1-1B</strain>
    </source>
</reference>
<evidence type="ECO:0000259" key="2">
    <source>
        <dbReference type="PROSITE" id="PS50090"/>
    </source>
</evidence>
<accession>A0A8H2WPC6</accession>
<feature type="compositionally biased region" description="Basic residues" evidence="1">
    <location>
        <begin position="32"/>
        <end position="43"/>
    </location>
</feature>
<evidence type="ECO:0000313" key="4">
    <source>
        <dbReference type="Proteomes" id="UP000663826"/>
    </source>
</evidence>
<feature type="region of interest" description="Disordered" evidence="1">
    <location>
        <begin position="1"/>
        <end position="43"/>
    </location>
</feature>
<dbReference type="Proteomes" id="UP000663826">
    <property type="component" value="Unassembled WGS sequence"/>
</dbReference>
<feature type="domain" description="Myb-like" evidence="2">
    <location>
        <begin position="49"/>
        <end position="100"/>
    </location>
</feature>